<dbReference type="AlphaFoldDB" id="A0A813P2B1"/>
<sequence>MGFLATWDGKEEWKQIERRQFTEVSGQGGIYGAPDSVTLLWTIGWDRRSVILKLLDNENWYTYRLPKSPHTFFDHRGGWNSSELKAIGSHLRIILDFTYWNGKLVLTNDQTTLLQNPYPGRCYANFWFEQFEDLQSWGEPWTNDFIQANVASDPFLIYGFKKTVLHLMHNTTRSVDFTLEIDKTGNNQ</sequence>
<dbReference type="EMBL" id="CAJNOJ010000004">
    <property type="protein sequence ID" value="CAF0742171.1"/>
    <property type="molecule type" value="Genomic_DNA"/>
</dbReference>
<accession>A0A813P2B1</accession>
<organism evidence="2 3">
    <name type="scientific">Adineta ricciae</name>
    <name type="common">Rotifer</name>
    <dbReference type="NCBI Taxonomy" id="249248"/>
    <lineage>
        <taxon>Eukaryota</taxon>
        <taxon>Metazoa</taxon>
        <taxon>Spiralia</taxon>
        <taxon>Gnathifera</taxon>
        <taxon>Rotifera</taxon>
        <taxon>Eurotatoria</taxon>
        <taxon>Bdelloidea</taxon>
        <taxon>Adinetida</taxon>
        <taxon>Adinetidae</taxon>
        <taxon>Adineta</taxon>
    </lineage>
</organism>
<protein>
    <submittedName>
        <fullName evidence="2">Uncharacterized protein</fullName>
    </submittedName>
</protein>
<evidence type="ECO:0000313" key="2">
    <source>
        <dbReference type="EMBL" id="CAF0744002.1"/>
    </source>
</evidence>
<dbReference type="EMBL" id="CAJNOR010000002">
    <property type="protein sequence ID" value="CAF0744002.1"/>
    <property type="molecule type" value="Genomic_DNA"/>
</dbReference>
<evidence type="ECO:0000313" key="1">
    <source>
        <dbReference type="EMBL" id="CAF0742171.1"/>
    </source>
</evidence>
<comment type="caution">
    <text evidence="2">The sequence shown here is derived from an EMBL/GenBank/DDBJ whole genome shotgun (WGS) entry which is preliminary data.</text>
</comment>
<proteinExistence type="predicted"/>
<dbReference type="Proteomes" id="UP000663828">
    <property type="component" value="Unassembled WGS sequence"/>
</dbReference>
<reference evidence="2" key="1">
    <citation type="submission" date="2021-02" db="EMBL/GenBank/DDBJ databases">
        <authorList>
            <person name="Nowell W R."/>
        </authorList>
    </citation>
    <scope>NUCLEOTIDE SEQUENCE</scope>
</reference>
<name>A0A813P2B1_ADIRI</name>
<keyword evidence="3" id="KW-1185">Reference proteome</keyword>
<evidence type="ECO:0000313" key="3">
    <source>
        <dbReference type="Proteomes" id="UP000663828"/>
    </source>
</evidence>
<gene>
    <name evidence="1" type="ORF">EDS130_LOCUS1801</name>
    <name evidence="2" type="ORF">XAT740_LOCUS54</name>
</gene>
<dbReference type="Proteomes" id="UP000663852">
    <property type="component" value="Unassembled WGS sequence"/>
</dbReference>